<dbReference type="PANTHER" id="PTHR48475:SF1">
    <property type="entry name" value="RNASE H TYPE-1 DOMAIN-CONTAINING PROTEIN"/>
    <property type="match status" value="1"/>
</dbReference>
<reference evidence="2 3" key="1">
    <citation type="journal article" date="2021" name="bioRxiv">
        <title>Chromosome-scale and haplotype-resolved genome assembly of a tetraploid potato cultivar.</title>
        <authorList>
            <person name="Sun H."/>
            <person name="Jiao W.-B."/>
            <person name="Krause K."/>
            <person name="Campoy J.A."/>
            <person name="Goel M."/>
            <person name="Folz-Donahue K."/>
            <person name="Kukat C."/>
            <person name="Huettel B."/>
            <person name="Schneeberger K."/>
        </authorList>
    </citation>
    <scope>NUCLEOTIDE SEQUENCE [LARGE SCALE GENOMIC DNA]</scope>
    <source>
        <strain evidence="2">SolTubOtavaFocal</strain>
        <tissue evidence="2">Leaves</tissue>
    </source>
</reference>
<dbReference type="Pfam" id="PF13456">
    <property type="entry name" value="RVT_3"/>
    <property type="match status" value="1"/>
</dbReference>
<dbReference type="PANTHER" id="PTHR48475">
    <property type="entry name" value="RIBONUCLEASE H"/>
    <property type="match status" value="1"/>
</dbReference>
<gene>
    <name evidence="2" type="ORF">KY290_017346</name>
</gene>
<proteinExistence type="predicted"/>
<dbReference type="Proteomes" id="UP000826656">
    <property type="component" value="Unassembled WGS sequence"/>
</dbReference>
<protein>
    <recommendedName>
        <fullName evidence="1">RNase H type-1 domain-containing protein</fullName>
    </recommendedName>
</protein>
<dbReference type="InterPro" id="IPR036397">
    <property type="entry name" value="RNaseH_sf"/>
</dbReference>
<evidence type="ECO:0000259" key="1">
    <source>
        <dbReference type="Pfam" id="PF13456"/>
    </source>
</evidence>
<evidence type="ECO:0000313" key="3">
    <source>
        <dbReference type="Proteomes" id="UP000826656"/>
    </source>
</evidence>
<comment type="caution">
    <text evidence="2">The sequence shown here is derived from an EMBL/GenBank/DDBJ whole genome shotgun (WGS) entry which is preliminary data.</text>
</comment>
<dbReference type="SUPFAM" id="SSF53098">
    <property type="entry name" value="Ribonuclease H-like"/>
    <property type="match status" value="1"/>
</dbReference>
<dbReference type="Gene3D" id="3.30.420.10">
    <property type="entry name" value="Ribonuclease H-like superfamily/Ribonuclease H"/>
    <property type="match status" value="1"/>
</dbReference>
<name>A0ABQ7VD50_SOLTU</name>
<organism evidence="2 3">
    <name type="scientific">Solanum tuberosum</name>
    <name type="common">Potato</name>
    <dbReference type="NCBI Taxonomy" id="4113"/>
    <lineage>
        <taxon>Eukaryota</taxon>
        <taxon>Viridiplantae</taxon>
        <taxon>Streptophyta</taxon>
        <taxon>Embryophyta</taxon>
        <taxon>Tracheophyta</taxon>
        <taxon>Spermatophyta</taxon>
        <taxon>Magnoliopsida</taxon>
        <taxon>eudicotyledons</taxon>
        <taxon>Gunneridae</taxon>
        <taxon>Pentapetalae</taxon>
        <taxon>asterids</taxon>
        <taxon>lamiids</taxon>
        <taxon>Solanales</taxon>
        <taxon>Solanaceae</taxon>
        <taxon>Solanoideae</taxon>
        <taxon>Solaneae</taxon>
        <taxon>Solanum</taxon>
    </lineage>
</organism>
<keyword evidence="3" id="KW-1185">Reference proteome</keyword>
<accession>A0ABQ7VD50</accession>
<dbReference type="EMBL" id="JAIVGD010000013">
    <property type="protein sequence ID" value="KAH0761273.1"/>
    <property type="molecule type" value="Genomic_DNA"/>
</dbReference>
<dbReference type="InterPro" id="IPR002156">
    <property type="entry name" value="RNaseH_domain"/>
</dbReference>
<dbReference type="InterPro" id="IPR012337">
    <property type="entry name" value="RNaseH-like_sf"/>
</dbReference>
<evidence type="ECO:0000313" key="2">
    <source>
        <dbReference type="EMBL" id="KAH0761273.1"/>
    </source>
</evidence>
<feature type="domain" description="RNase H type-1" evidence="1">
    <location>
        <begin position="2"/>
        <end position="67"/>
    </location>
</feature>
<sequence>MKIPQLDVYGDSQLIINQLSGSYEVKKEDILSYHQYATFLLERFDQVFLNQVPREENRIADALANLATIMALGENETTKVRVCHRWVIPGCLDLQIDKSHHISVQVVEEEDWRKPLIEYLEHGRLPEDPRVRADIKRRAP</sequence>